<dbReference type="VEuPathDB" id="FungiDB:BCV72DRAFT_252647"/>
<dbReference type="PANTHER" id="PTHR13322">
    <property type="entry name" value="C1ORF73 PROTEIN"/>
    <property type="match status" value="1"/>
</dbReference>
<dbReference type="AlphaFoldDB" id="A0A1X0S9K0"/>
<reference evidence="3 4" key="1">
    <citation type="journal article" date="2016" name="Proc. Natl. Acad. Sci. U.S.A.">
        <title>Lipid metabolic changes in an early divergent fungus govern the establishment of a mutualistic symbiosis with endobacteria.</title>
        <authorList>
            <person name="Lastovetsky O.A."/>
            <person name="Gaspar M.L."/>
            <person name="Mondo S.J."/>
            <person name="LaButti K.M."/>
            <person name="Sandor L."/>
            <person name="Grigoriev I.V."/>
            <person name="Henry S.A."/>
            <person name="Pawlowska T.E."/>
        </authorList>
    </citation>
    <scope>NUCLEOTIDE SEQUENCE [LARGE SCALE GENOMIC DNA]</scope>
    <source>
        <strain evidence="3 4">ATCC 11559</strain>
    </source>
</reference>
<dbReference type="PANTHER" id="PTHR13322:SF2">
    <property type="entry name" value="INTEGRATOR COMPLEX SUBUNIT 7"/>
    <property type="match status" value="1"/>
</dbReference>
<organism evidence="3 4">
    <name type="scientific">Rhizopus microsporus</name>
    <dbReference type="NCBI Taxonomy" id="58291"/>
    <lineage>
        <taxon>Eukaryota</taxon>
        <taxon>Fungi</taxon>
        <taxon>Fungi incertae sedis</taxon>
        <taxon>Mucoromycota</taxon>
        <taxon>Mucoromycotina</taxon>
        <taxon>Mucoromycetes</taxon>
        <taxon>Mucorales</taxon>
        <taxon>Mucorineae</taxon>
        <taxon>Rhizopodaceae</taxon>
        <taxon>Rhizopus</taxon>
    </lineage>
</organism>
<evidence type="ECO:0000313" key="4">
    <source>
        <dbReference type="Proteomes" id="UP000242381"/>
    </source>
</evidence>
<dbReference type="OMA" id="ANTAPHM"/>
<dbReference type="InterPro" id="IPR016024">
    <property type="entry name" value="ARM-type_fold"/>
</dbReference>
<accession>A0A1X0S9K0</accession>
<dbReference type="SUPFAM" id="SSF48371">
    <property type="entry name" value="ARM repeat"/>
    <property type="match status" value="1"/>
</dbReference>
<dbReference type="EMBL" id="KV921286">
    <property type="protein sequence ID" value="ORE20975.1"/>
    <property type="molecule type" value="Genomic_DNA"/>
</dbReference>
<dbReference type="GO" id="GO:0032039">
    <property type="term" value="C:integrator complex"/>
    <property type="evidence" value="ECO:0007669"/>
    <property type="project" value="InterPro"/>
</dbReference>
<proteinExistence type="inferred from homology"/>
<protein>
    <recommendedName>
        <fullName evidence="2">Integrator complex subunit 7 N-terminal domain-containing protein</fullName>
    </recommendedName>
</protein>
<dbReference type="InterPro" id="IPR056516">
    <property type="entry name" value="INTS7_N"/>
</dbReference>
<evidence type="ECO:0000313" key="3">
    <source>
        <dbReference type="EMBL" id="ORE20975.1"/>
    </source>
</evidence>
<evidence type="ECO:0000259" key="2">
    <source>
        <dbReference type="Pfam" id="PF24436"/>
    </source>
</evidence>
<sequence>MNDGNDLEVAYKVLLELETRFNQKPRPGNLGIHGPQIQALTGYVHVFKQHPHPLIINTAILKLADWFRSYNNTVKLYILKVFKEASHHLEKVMNVDETVRRILPILGSNDPIARSLTLRVLGCMSSIIAEKLDVQFGLELATYRIELQAAIWASDQICEKSSRFAAVIFPKIDKKLRGKKSDIYTKWPNQTVSLDSFIPLSIKLTIVKIFRHMHEDIGMTREAQNTCLNLLNDPNADSELVIVTLRTLTLLISKGVIDRKEQVRKK</sequence>
<comment type="similarity">
    <text evidence="1">Belongs to the Integrator subunit 7 family.</text>
</comment>
<feature type="domain" description="Integrator complex subunit 7 N-terminal" evidence="2">
    <location>
        <begin position="34"/>
        <end position="186"/>
    </location>
</feature>
<name>A0A1X0S9K0_RHIZD</name>
<gene>
    <name evidence="3" type="ORF">BCV71DRAFT_241961</name>
</gene>
<evidence type="ECO:0000256" key="1">
    <source>
        <dbReference type="ARBA" id="ARBA00008565"/>
    </source>
</evidence>
<dbReference type="InterPro" id="IPR033060">
    <property type="entry name" value="INTS7"/>
</dbReference>
<dbReference type="GO" id="GO:0034472">
    <property type="term" value="P:snRNA 3'-end processing"/>
    <property type="evidence" value="ECO:0007669"/>
    <property type="project" value="TreeGrafter"/>
</dbReference>
<feature type="domain" description="Integrator complex subunit 7 N-terminal" evidence="2">
    <location>
        <begin position="198"/>
        <end position="263"/>
    </location>
</feature>
<dbReference type="Proteomes" id="UP000242381">
    <property type="component" value="Unassembled WGS sequence"/>
</dbReference>
<dbReference type="Pfam" id="PF24436">
    <property type="entry name" value="INTS7_N"/>
    <property type="match status" value="2"/>
</dbReference>